<dbReference type="PROSITE" id="PS00761">
    <property type="entry name" value="SPASE_I_3"/>
    <property type="match status" value="1"/>
</dbReference>
<evidence type="ECO:0000259" key="14">
    <source>
        <dbReference type="Pfam" id="PF10502"/>
    </source>
</evidence>
<dbReference type="RefSeq" id="WP_289363860.1">
    <property type="nucleotide sequence ID" value="NZ_JAUCBP010000002.1"/>
</dbReference>
<dbReference type="CDD" id="cd06530">
    <property type="entry name" value="S26_SPase_I"/>
    <property type="match status" value="1"/>
</dbReference>
<dbReference type="InterPro" id="IPR019533">
    <property type="entry name" value="Peptidase_S26"/>
</dbReference>
<gene>
    <name evidence="15" type="primary">lepB</name>
    <name evidence="15" type="ORF">QTP81_03960</name>
</gene>
<comment type="subcellular location">
    <subcellularLocation>
        <location evidence="2">Cell membrane</location>
        <topology evidence="2">Multi-pass membrane protein</topology>
    </subcellularLocation>
    <subcellularLocation>
        <location evidence="13">Membrane</location>
        <topology evidence="13">Multi-pass membrane protein</topology>
    </subcellularLocation>
</comment>
<dbReference type="InterPro" id="IPR019766">
    <property type="entry name" value="Sign_pep_all-beta_subdom"/>
</dbReference>
<dbReference type="PROSITE" id="PS00760">
    <property type="entry name" value="SPASE_I_2"/>
    <property type="match status" value="1"/>
</dbReference>
<dbReference type="SUPFAM" id="SSF51306">
    <property type="entry name" value="LexA/Signal peptidase"/>
    <property type="match status" value="1"/>
</dbReference>
<keyword evidence="11" id="KW-0472">Membrane</keyword>
<evidence type="ECO:0000256" key="13">
    <source>
        <dbReference type="RuleBase" id="RU362042"/>
    </source>
</evidence>
<reference evidence="15 16" key="1">
    <citation type="submission" date="2023-06" db="EMBL/GenBank/DDBJ databases">
        <title>Alteromonas sp. ASW11-36 isolated from intertidal sand.</title>
        <authorList>
            <person name="Li Y."/>
        </authorList>
    </citation>
    <scope>NUCLEOTIDE SEQUENCE [LARGE SCALE GENOMIC DNA]</scope>
    <source>
        <strain evidence="15 16">ASW11-36</strain>
    </source>
</reference>
<dbReference type="PANTHER" id="PTHR43390:SF1">
    <property type="entry name" value="CHLOROPLAST PROCESSING PEPTIDASE"/>
    <property type="match status" value="1"/>
</dbReference>
<evidence type="ECO:0000256" key="11">
    <source>
        <dbReference type="ARBA" id="ARBA00023136"/>
    </source>
</evidence>
<dbReference type="InterPro" id="IPR036286">
    <property type="entry name" value="LexA/Signal_pep-like_sf"/>
</dbReference>
<dbReference type="InterPro" id="IPR000223">
    <property type="entry name" value="Pept_S26A_signal_pept_1"/>
</dbReference>
<dbReference type="Gene3D" id="2.10.109.10">
    <property type="entry name" value="Umud Fragment, subunit A"/>
    <property type="match status" value="1"/>
</dbReference>
<evidence type="ECO:0000256" key="10">
    <source>
        <dbReference type="ARBA" id="ARBA00022989"/>
    </source>
</evidence>
<dbReference type="PRINTS" id="PR00727">
    <property type="entry name" value="LEADERPTASE"/>
</dbReference>
<evidence type="ECO:0000256" key="3">
    <source>
        <dbReference type="ARBA" id="ARBA00009370"/>
    </source>
</evidence>
<evidence type="ECO:0000313" key="16">
    <source>
        <dbReference type="Proteomes" id="UP001234343"/>
    </source>
</evidence>
<accession>A0ABT7SUS5</accession>
<dbReference type="InterPro" id="IPR019756">
    <property type="entry name" value="Pept_S26A_signal_pept_1_Ser-AS"/>
</dbReference>
<dbReference type="Proteomes" id="UP001234343">
    <property type="component" value="Unassembled WGS sequence"/>
</dbReference>
<dbReference type="EC" id="3.4.21.89" evidence="4 12"/>
<keyword evidence="6" id="KW-1003">Cell membrane</keyword>
<dbReference type="NCBIfam" id="TIGR02227">
    <property type="entry name" value="sigpep_I_bact"/>
    <property type="match status" value="1"/>
</dbReference>
<dbReference type="PROSITE" id="PS00501">
    <property type="entry name" value="SPASE_I_1"/>
    <property type="match status" value="1"/>
</dbReference>
<dbReference type="Pfam" id="PF10502">
    <property type="entry name" value="Peptidase_S26"/>
    <property type="match status" value="1"/>
</dbReference>
<evidence type="ECO:0000256" key="1">
    <source>
        <dbReference type="ARBA" id="ARBA00000677"/>
    </source>
</evidence>
<comment type="similarity">
    <text evidence="3 13">Belongs to the peptidase S26 family.</text>
</comment>
<keyword evidence="8" id="KW-0812">Transmembrane</keyword>
<keyword evidence="9 12" id="KW-0378">Hydrolase</keyword>
<evidence type="ECO:0000256" key="6">
    <source>
        <dbReference type="ARBA" id="ARBA00022475"/>
    </source>
</evidence>
<name>A0ABT7SUS5_9ALTE</name>
<organism evidence="15 16">
    <name type="scientific">Alteromonas arenosi</name>
    <dbReference type="NCBI Taxonomy" id="3055817"/>
    <lineage>
        <taxon>Bacteria</taxon>
        <taxon>Pseudomonadati</taxon>
        <taxon>Pseudomonadota</taxon>
        <taxon>Gammaproteobacteria</taxon>
        <taxon>Alteromonadales</taxon>
        <taxon>Alteromonadaceae</taxon>
        <taxon>Alteromonas/Salinimonas group</taxon>
        <taxon>Alteromonas</taxon>
    </lineage>
</organism>
<evidence type="ECO:0000256" key="8">
    <source>
        <dbReference type="ARBA" id="ARBA00022692"/>
    </source>
</evidence>
<protein>
    <recommendedName>
        <fullName evidence="5 12">Signal peptidase I</fullName>
        <ecNumber evidence="4 12">3.4.21.89</ecNumber>
    </recommendedName>
</protein>
<feature type="domain" description="Peptidase S26" evidence="14">
    <location>
        <begin position="58"/>
        <end position="272"/>
    </location>
</feature>
<evidence type="ECO:0000256" key="2">
    <source>
        <dbReference type="ARBA" id="ARBA00004651"/>
    </source>
</evidence>
<keyword evidence="7 12" id="KW-0645">Protease</keyword>
<evidence type="ECO:0000256" key="12">
    <source>
        <dbReference type="RuleBase" id="RU003993"/>
    </source>
</evidence>
<sequence>MANYFSLLLVVLTAVTGLVWLIDHFFFAQKRRQQAVLNSDALAQGDSVEVDVPDPYWVDTSKQIFPVIAFVLVLRSFIYEPFQIPSGSMMPTLLVGDFILVEKFAYGLKDPVTRTKWVETGKPERGDVVVFKYPVDGRTDYIKRVVGLPGDTVIYRDKQIHIKPACESNTDCPASYVVPLSFVSNDEFAQGMVRLERYTESLGDVAHDILKNPGRPMQMSRYAQQPGTRYNEWIVPAESYFVMGDNRDNSTDSRFWGFVEDEHLVGKAVAIWISFEFERTDEDALPTWIPTGVRFNRVGGID</sequence>
<dbReference type="InterPro" id="IPR019757">
    <property type="entry name" value="Pept_S26A_signal_pept_1_Lys-AS"/>
</dbReference>
<evidence type="ECO:0000256" key="4">
    <source>
        <dbReference type="ARBA" id="ARBA00013208"/>
    </source>
</evidence>
<dbReference type="EMBL" id="JAUCBP010000002">
    <property type="protein sequence ID" value="MDM7859759.1"/>
    <property type="molecule type" value="Genomic_DNA"/>
</dbReference>
<dbReference type="InterPro" id="IPR019758">
    <property type="entry name" value="Pept_S26A_signal_pept_1_CS"/>
</dbReference>
<dbReference type="GO" id="GO:0009003">
    <property type="term" value="F:signal peptidase activity"/>
    <property type="evidence" value="ECO:0007669"/>
    <property type="project" value="UniProtKB-EC"/>
</dbReference>
<evidence type="ECO:0000256" key="7">
    <source>
        <dbReference type="ARBA" id="ARBA00022670"/>
    </source>
</evidence>
<comment type="caution">
    <text evidence="15">The sequence shown here is derived from an EMBL/GenBank/DDBJ whole genome shotgun (WGS) entry which is preliminary data.</text>
</comment>
<dbReference type="Gene3D" id="2.170.230.10">
    <property type="match status" value="1"/>
</dbReference>
<evidence type="ECO:0000256" key="9">
    <source>
        <dbReference type="ARBA" id="ARBA00022801"/>
    </source>
</evidence>
<evidence type="ECO:0000313" key="15">
    <source>
        <dbReference type="EMBL" id="MDM7859759.1"/>
    </source>
</evidence>
<keyword evidence="10" id="KW-1133">Transmembrane helix</keyword>
<proteinExistence type="inferred from homology"/>
<evidence type="ECO:0000256" key="5">
    <source>
        <dbReference type="ARBA" id="ARBA00019232"/>
    </source>
</evidence>
<comment type="catalytic activity">
    <reaction evidence="1 12">
        <text>Cleavage of hydrophobic, N-terminal signal or leader sequences from secreted and periplasmic proteins.</text>
        <dbReference type="EC" id="3.4.21.89"/>
    </reaction>
</comment>
<dbReference type="PANTHER" id="PTHR43390">
    <property type="entry name" value="SIGNAL PEPTIDASE I"/>
    <property type="match status" value="1"/>
</dbReference>
<keyword evidence="16" id="KW-1185">Reference proteome</keyword>